<evidence type="ECO:0008006" key="6">
    <source>
        <dbReference type="Google" id="ProtNLM"/>
    </source>
</evidence>
<feature type="region of interest" description="Disordered" evidence="2">
    <location>
        <begin position="916"/>
        <end position="935"/>
    </location>
</feature>
<protein>
    <recommendedName>
        <fullName evidence="6">PPPDE domain-containing protein</fullName>
    </recommendedName>
</protein>
<name>A0A433QE57_9FUNG</name>
<dbReference type="Proteomes" id="UP000274822">
    <property type="component" value="Unassembled WGS sequence"/>
</dbReference>
<evidence type="ECO:0000256" key="2">
    <source>
        <dbReference type="SAM" id="MobiDB-lite"/>
    </source>
</evidence>
<dbReference type="EMBL" id="RBNJ01007337">
    <property type="protein sequence ID" value="RUS28019.1"/>
    <property type="molecule type" value="Genomic_DNA"/>
</dbReference>
<keyword evidence="3" id="KW-1133">Transmembrane helix</keyword>
<feature type="transmembrane region" description="Helical" evidence="3">
    <location>
        <begin position="7"/>
        <end position="27"/>
    </location>
</feature>
<accession>A0A433QE57</accession>
<keyword evidence="5" id="KW-1185">Reference proteome</keyword>
<keyword evidence="1" id="KW-0175">Coiled coil</keyword>
<comment type="caution">
    <text evidence="4">The sequence shown here is derived from an EMBL/GenBank/DDBJ whole genome shotgun (WGS) entry which is preliminary data.</text>
</comment>
<evidence type="ECO:0000313" key="5">
    <source>
        <dbReference type="Proteomes" id="UP000274822"/>
    </source>
</evidence>
<reference evidence="4 5" key="1">
    <citation type="journal article" date="2018" name="New Phytol.">
        <title>Phylogenomics of Endogonaceae and evolution of mycorrhizas within Mucoromycota.</title>
        <authorList>
            <person name="Chang Y."/>
            <person name="Desiro A."/>
            <person name="Na H."/>
            <person name="Sandor L."/>
            <person name="Lipzen A."/>
            <person name="Clum A."/>
            <person name="Barry K."/>
            <person name="Grigoriev I.V."/>
            <person name="Martin F.M."/>
            <person name="Stajich J.E."/>
            <person name="Smith M.E."/>
            <person name="Bonito G."/>
            <person name="Spatafora J.W."/>
        </authorList>
    </citation>
    <scope>NUCLEOTIDE SEQUENCE [LARGE SCALE GENOMIC DNA]</scope>
    <source>
        <strain evidence="4 5">AD002</strain>
    </source>
</reference>
<dbReference type="AlphaFoldDB" id="A0A433QE57"/>
<feature type="coiled-coil region" evidence="1">
    <location>
        <begin position="778"/>
        <end position="827"/>
    </location>
</feature>
<feature type="compositionally biased region" description="Polar residues" evidence="2">
    <location>
        <begin position="916"/>
        <end position="928"/>
    </location>
</feature>
<gene>
    <name evidence="4" type="ORF">BC938DRAFT_482454</name>
</gene>
<keyword evidence="3" id="KW-0812">Transmembrane</keyword>
<organism evidence="4 5">
    <name type="scientific">Jimgerdemannia flammicorona</name>
    <dbReference type="NCBI Taxonomy" id="994334"/>
    <lineage>
        <taxon>Eukaryota</taxon>
        <taxon>Fungi</taxon>
        <taxon>Fungi incertae sedis</taxon>
        <taxon>Mucoromycota</taxon>
        <taxon>Mucoromycotina</taxon>
        <taxon>Endogonomycetes</taxon>
        <taxon>Endogonales</taxon>
        <taxon>Endogonaceae</taxon>
        <taxon>Jimgerdemannia</taxon>
    </lineage>
</organism>
<proteinExistence type="predicted"/>
<evidence type="ECO:0000256" key="1">
    <source>
        <dbReference type="SAM" id="Coils"/>
    </source>
</evidence>
<keyword evidence="3" id="KW-0472">Membrane</keyword>
<evidence type="ECO:0000313" key="4">
    <source>
        <dbReference type="EMBL" id="RUS28019.1"/>
    </source>
</evidence>
<evidence type="ECO:0000256" key="3">
    <source>
        <dbReference type="SAM" id="Phobius"/>
    </source>
</evidence>
<feature type="region of interest" description="Disordered" evidence="2">
    <location>
        <begin position="858"/>
        <end position="882"/>
    </location>
</feature>
<sequence>MEHITAFTSNALASCLLVLIATVAFYLSSNTIVACRDELLPFDAVGGAAWSRRAKWRHARFTCSSSHPVSRARQYVQARCVVLSTAAEDRTGVCGDFTEFQADKEEAAQVRFLLHDVNGAAITDMLIATSLFYVCTSSADLHGNDGKWRTHHRQEGQALQSSPGVLVSKALTNYNDSAEFATNPRERLEKTLKFCRAVGYFHAKKIPMLDLNWDDGQFVEVGVEDRFVERLCSRENLVELGAALPPQEYSITIIIRSEGSPLINLDIKGPLKSVPGKAKRHIDEARAKAMLRIKAAKNQLSDRLKNLVEDDLEFEIDGTISPARSGSSPETPIEERDRTELQSLIEYRTHAIEQAINIAIKLTEMIQVQSPLDVQIALRNPTVTLASAFYKRVDGKEMKGAYDNLVKQVVAARNGIPADVFDANPGLQLFLQKNHLHRYLLVYKHSLRVDPQTRECSIMCRGDYRSWKDIQHTIKTHPTSDVIKGQYSRHGLINQDFYDWHRLEPFYISEPTWGHRYLLEVCSWVIDEPRMGGDHTWIRLKTPRGEWYSVGQYRPQKMGFHEQFMFPMKIKPSKFMCPDVSEFWRGPYTVCAFEITEQEFRKMKKQIEHDQRNREYTYQLFHGNCTRYAKSIAEIAGIDLPASIPLIKLFIRNEQIHEVMRRFLNSKFTPAWVRPFLVRSWAVCFNTFGLLWGSGIVDKEVGGLNFGAMIGCAVCPLAVITVKEDPIYHNVQPYIKDIYDLTDPEKVITHHPYIIGHFVRKDIERWRAEQTEPLRVQHDRLADRLKDLSRTVAKASTEAVVELEKERVKLTEKMEEFETQIDNLKYTCPPHYLKRPGTTDLKDNPWVGKTRITDDSLLDDDHSTTDTDDVSSTGTFDRPPFAPARKKSVVPADIMVIKESDGHMRYVEIGAANSPVNTPDASAVSSPVMSGDGSWPPTPTMEGVERFELPLAVLGPKVKGVFVGDSVEEDKLLLEKGLEGVV</sequence>